<name>A0ABT8AQT8_9HYPH</name>
<evidence type="ECO:0000313" key="3">
    <source>
        <dbReference type="Proteomes" id="UP001244297"/>
    </source>
</evidence>
<keyword evidence="1" id="KW-0472">Membrane</keyword>
<dbReference type="EMBL" id="JAUFPT010000046">
    <property type="protein sequence ID" value="MDN3571790.1"/>
    <property type="molecule type" value="Genomic_DNA"/>
</dbReference>
<evidence type="ECO:0000313" key="2">
    <source>
        <dbReference type="EMBL" id="MDN3571790.1"/>
    </source>
</evidence>
<evidence type="ECO:0000256" key="1">
    <source>
        <dbReference type="SAM" id="Phobius"/>
    </source>
</evidence>
<sequence>MAELLTFLKDVIATQQFFQVAVGGCTMWLIGWMVTRGRSDKETLPPPAPATIVDVPQPFMQGPIGLLDIIREQRDMDRRRTEDSQHIRECVRIIREESKKQTEILQEIAEDQRVEHRLNSERERRHS</sequence>
<dbReference type="RefSeq" id="WP_238291800.1">
    <property type="nucleotide sequence ID" value="NZ_BPQS01000046.1"/>
</dbReference>
<comment type="caution">
    <text evidence="2">The sequence shown here is derived from an EMBL/GenBank/DDBJ whole genome shotgun (WGS) entry which is preliminary data.</text>
</comment>
<protein>
    <submittedName>
        <fullName evidence="2">Uncharacterized protein</fullName>
    </submittedName>
</protein>
<gene>
    <name evidence="2" type="ORF">QWZ18_14290</name>
</gene>
<proteinExistence type="predicted"/>
<keyword evidence="1" id="KW-0812">Transmembrane</keyword>
<feature type="transmembrane region" description="Helical" evidence="1">
    <location>
        <begin position="12"/>
        <end position="34"/>
    </location>
</feature>
<dbReference type="Proteomes" id="UP001244297">
    <property type="component" value="Unassembled WGS sequence"/>
</dbReference>
<organism evidence="2 3">
    <name type="scientific">Methylobacterium longum</name>
    <dbReference type="NCBI Taxonomy" id="767694"/>
    <lineage>
        <taxon>Bacteria</taxon>
        <taxon>Pseudomonadati</taxon>
        <taxon>Pseudomonadota</taxon>
        <taxon>Alphaproteobacteria</taxon>
        <taxon>Hyphomicrobiales</taxon>
        <taxon>Methylobacteriaceae</taxon>
        <taxon>Methylobacterium</taxon>
    </lineage>
</organism>
<accession>A0ABT8AQT8</accession>
<reference evidence="3" key="1">
    <citation type="journal article" date="2019" name="Int. J. Syst. Evol. Microbiol.">
        <title>The Global Catalogue of Microorganisms (GCM) 10K type strain sequencing project: providing services to taxonomists for standard genome sequencing and annotation.</title>
        <authorList>
            <consortium name="The Broad Institute Genomics Platform"/>
            <consortium name="The Broad Institute Genome Sequencing Center for Infectious Disease"/>
            <person name="Wu L."/>
            <person name="Ma J."/>
        </authorList>
    </citation>
    <scope>NUCLEOTIDE SEQUENCE [LARGE SCALE GENOMIC DNA]</scope>
    <source>
        <strain evidence="3">CECT 7806</strain>
    </source>
</reference>
<keyword evidence="3" id="KW-1185">Reference proteome</keyword>
<keyword evidence="1" id="KW-1133">Transmembrane helix</keyword>